<organism evidence="1 2">
    <name type="scientific">Gossypium darwinii</name>
    <name type="common">Darwin's cotton</name>
    <name type="synonym">Gossypium barbadense var. darwinii</name>
    <dbReference type="NCBI Taxonomy" id="34276"/>
    <lineage>
        <taxon>Eukaryota</taxon>
        <taxon>Viridiplantae</taxon>
        <taxon>Streptophyta</taxon>
        <taxon>Embryophyta</taxon>
        <taxon>Tracheophyta</taxon>
        <taxon>Spermatophyta</taxon>
        <taxon>Magnoliopsida</taxon>
        <taxon>eudicotyledons</taxon>
        <taxon>Gunneridae</taxon>
        <taxon>Pentapetalae</taxon>
        <taxon>rosids</taxon>
        <taxon>malvids</taxon>
        <taxon>Malvales</taxon>
        <taxon>Malvaceae</taxon>
        <taxon>Malvoideae</taxon>
        <taxon>Gossypium</taxon>
    </lineage>
</organism>
<sequence>KEKNAPSQIIRSILPNINRPSSSTSEKTLVKKKNESFEPDLEIQRTFSIIQSASRGTMVILVLVQTVLHRPRLHSIGHSIYPNTKTLTSPTFQCQHVSHFISHTRYKTGITLHNQSPEAHRTRKN</sequence>
<protein>
    <submittedName>
        <fullName evidence="1">Uncharacterized protein</fullName>
    </submittedName>
</protein>
<gene>
    <name evidence="1" type="ORF">ES288_A09G113900v1</name>
</gene>
<evidence type="ECO:0000313" key="1">
    <source>
        <dbReference type="EMBL" id="TYH02126.1"/>
    </source>
</evidence>
<feature type="non-terminal residue" evidence="1">
    <location>
        <position position="1"/>
    </location>
</feature>
<proteinExistence type="predicted"/>
<dbReference type="Proteomes" id="UP000323506">
    <property type="component" value="Chromosome A09"/>
</dbReference>
<name>A0A5D2F9P3_GOSDA</name>
<accession>A0A5D2F9P3</accession>
<keyword evidence="2" id="KW-1185">Reference proteome</keyword>
<evidence type="ECO:0000313" key="2">
    <source>
        <dbReference type="Proteomes" id="UP000323506"/>
    </source>
</evidence>
<reference evidence="1 2" key="1">
    <citation type="submission" date="2019-06" db="EMBL/GenBank/DDBJ databases">
        <title>WGS assembly of Gossypium darwinii.</title>
        <authorList>
            <person name="Chen Z.J."/>
            <person name="Sreedasyam A."/>
            <person name="Ando A."/>
            <person name="Song Q."/>
            <person name="De L."/>
            <person name="Hulse-Kemp A."/>
            <person name="Ding M."/>
            <person name="Ye W."/>
            <person name="Kirkbride R."/>
            <person name="Jenkins J."/>
            <person name="Plott C."/>
            <person name="Lovell J."/>
            <person name="Lin Y.-M."/>
            <person name="Vaughn R."/>
            <person name="Liu B."/>
            <person name="Li W."/>
            <person name="Simpson S."/>
            <person name="Scheffler B."/>
            <person name="Saski C."/>
            <person name="Grover C."/>
            <person name="Hu G."/>
            <person name="Conover J."/>
            <person name="Carlson J."/>
            <person name="Shu S."/>
            <person name="Boston L."/>
            <person name="Williams M."/>
            <person name="Peterson D."/>
            <person name="Mcgee K."/>
            <person name="Jones D."/>
            <person name="Wendel J."/>
            <person name="Stelly D."/>
            <person name="Grimwood J."/>
            <person name="Schmutz J."/>
        </authorList>
    </citation>
    <scope>NUCLEOTIDE SEQUENCE [LARGE SCALE GENOMIC DNA]</scope>
    <source>
        <strain evidence="1">1808015.09</strain>
    </source>
</reference>
<dbReference type="AlphaFoldDB" id="A0A5D2F9P3"/>
<dbReference type="EMBL" id="CM017696">
    <property type="protein sequence ID" value="TYH02126.1"/>
    <property type="molecule type" value="Genomic_DNA"/>
</dbReference>